<evidence type="ECO:0000256" key="2">
    <source>
        <dbReference type="SAM" id="SignalP"/>
    </source>
</evidence>
<evidence type="ECO:0000256" key="1">
    <source>
        <dbReference type="SAM" id="MobiDB-lite"/>
    </source>
</evidence>
<feature type="chain" id="PRO_5016014880" description="TonB-dependent receptor" evidence="2">
    <location>
        <begin position="27"/>
        <end position="1235"/>
    </location>
</feature>
<dbReference type="KEGG" id="lmb:C9I47_0987"/>
<feature type="signal peptide" evidence="2">
    <location>
        <begin position="1"/>
        <end position="26"/>
    </location>
</feature>
<keyword evidence="4" id="KW-1185">Reference proteome</keyword>
<feature type="region of interest" description="Disordered" evidence="1">
    <location>
        <begin position="53"/>
        <end position="74"/>
    </location>
</feature>
<protein>
    <recommendedName>
        <fullName evidence="5">TonB-dependent receptor</fullName>
    </recommendedName>
</protein>
<dbReference type="SUPFAM" id="SSF56935">
    <property type="entry name" value="Porins"/>
    <property type="match status" value="3"/>
</dbReference>
<feature type="compositionally biased region" description="Polar residues" evidence="1">
    <location>
        <begin position="61"/>
        <end position="74"/>
    </location>
</feature>
<gene>
    <name evidence="3" type="ORF">C9I47_0987</name>
</gene>
<dbReference type="EMBL" id="CP029843">
    <property type="protein sequence ID" value="AWV06706.1"/>
    <property type="molecule type" value="Genomic_DNA"/>
</dbReference>
<evidence type="ECO:0008006" key="5">
    <source>
        <dbReference type="Google" id="ProtNLM"/>
    </source>
</evidence>
<dbReference type="AlphaFoldDB" id="A0A2U9T254"/>
<organism evidence="3 4">
    <name type="scientific">Marilutibacter maris</name>
    <dbReference type="NCBI Taxonomy" id="1605891"/>
    <lineage>
        <taxon>Bacteria</taxon>
        <taxon>Pseudomonadati</taxon>
        <taxon>Pseudomonadota</taxon>
        <taxon>Gammaproteobacteria</taxon>
        <taxon>Lysobacterales</taxon>
        <taxon>Lysobacteraceae</taxon>
        <taxon>Marilutibacter</taxon>
    </lineage>
</organism>
<evidence type="ECO:0000313" key="3">
    <source>
        <dbReference type="EMBL" id="AWV06706.1"/>
    </source>
</evidence>
<name>A0A2U9T254_9GAMM</name>
<accession>A0A2U9T254</accession>
<keyword evidence="2" id="KW-0732">Signal</keyword>
<dbReference type="Proteomes" id="UP000249447">
    <property type="component" value="Chromosome"/>
</dbReference>
<sequence length="1235" mass="137189">MTMKMKLLDYALLSILAAGYPLSSSAQDPVSGGAGEAAAEGAPAEGPVVFTIRSRGEKQPVTRNVTEASSSETLQPDRRVEVRAEHQRSEWSEKLQPGQAVAIGKWSVDLPGGGVIWATEDPDLGTASMSVSAPSLVPFDGNRVTKPVRFRAYANHSAFIDSAEVLVYRASDVDLVDPVATVELPVAAIAEAEWDGALPAGYEARAGDELVYIVRAYGEGGSFDETYPSRLQLVTPEEAERGAQAVRNAVEREHSQAFSVEDAEQRGQIDSVFGRNSLRQQNIPIHGSRIRIQGRNLPENTQVRINGQSHPVDLERKLVAEYLVPVGRHGFDIEIAGRGQPEPVHHRLDVDVSGKYMFAVALADVTVSGNNVSGSIEPLGDDAERFDDSLIVEGRLAFYLKGKIKGKYLVTAQADTREREVSELFDGFWDADPQDVFRRLDPDAYYPVYGDDSTTYRDVDTQGRLYVRVDWDKSQALWGNFQTGITGTEYGQYSRALYGAALNWRSRRANAWGDPGSTLKAFASEAQTAPGHSEFLGTGGSLYYLKHTDILPGSERLAIEVRDPTTGRVEDRIELQPGADYQIDDLQGRVILADTLSIVTRDNLRRLTRDTPLDGLIQVLLVDYEYIPTGFNPDEVTAGLRGKHWFGDHVGLGLTYVDENRAGEDYTLMGADLTLQAGRGTYLKLEHSQTEATSAPVFFSDNGGLGFSQLNGLGERREGAASAVEARANFKELGWTELDWSAGAWWRKVDAGYSIARFDNGQEVEEHGAEVLGQFAPNLNVYGRYSRAERGRESLTQSQLTGEWRINDFSTFSAELRRVQEARVGGDAAGTLAALQYKHRFGTSLDVYGTAQFTLDDDDGRYRDNDAYTLGAKYLFGDRSSVGAELTHGDRGDAALVSAEYRLNPDHTLYANYAVSTDDSPFDPLFSRRSQDGWTLGQRWRLSNQVNLFNESQYLKTPRESGLANTFGMDFYPALGWNMGFTLQEADLESVLGAIDRRAVSLNGGRTSADTQWQSKLEWRRDTGAERREQWVTTNHLTHKFNESFRVAARLNWSDTDDELNPQAGAKFVEGNFGFAWRPWNSTRYALLGRYTYLYDVSSLPQDESVAFYDQRSQVLALEGVYHPSHDWELAAKLARREGEVRQGRQTGAWADSAATFAAAQARYGITDDWNLLAEYRWLGVKDGGDRQGFLVGIDRDIGRNFRIGAGYNFTDFSDDLTDFDYDHRGWFLNIVGRY</sequence>
<evidence type="ECO:0000313" key="4">
    <source>
        <dbReference type="Proteomes" id="UP000249447"/>
    </source>
</evidence>
<proteinExistence type="predicted"/>
<reference evidence="3 4" key="1">
    <citation type="submission" date="2018-05" db="EMBL/GenBank/DDBJ databases">
        <title>The complete genome of Lysobacter maris HZ9B, a marine bacterium antagonistic against terrestrial plant pathogens.</title>
        <authorList>
            <person name="Zhang X.-Q."/>
        </authorList>
    </citation>
    <scope>NUCLEOTIDE SEQUENCE [LARGE SCALE GENOMIC DNA]</scope>
    <source>
        <strain evidence="3 4">HZ9B</strain>
    </source>
</reference>